<dbReference type="GO" id="GO:0008270">
    <property type="term" value="F:zinc ion binding"/>
    <property type="evidence" value="ECO:0007669"/>
    <property type="project" value="InterPro"/>
</dbReference>
<dbReference type="PANTHER" id="PTHR42940:SF7">
    <property type="entry name" value="ALCOHOL DEHYDROGENASE-LIKE N-TERMINAL DOMAIN-CONTAINING PROTEIN"/>
    <property type="match status" value="1"/>
</dbReference>
<dbReference type="Pfam" id="PF08240">
    <property type="entry name" value="ADH_N"/>
    <property type="match status" value="1"/>
</dbReference>
<dbReference type="InterPro" id="IPR002328">
    <property type="entry name" value="ADH_Zn_CS"/>
</dbReference>
<evidence type="ECO:0000259" key="8">
    <source>
        <dbReference type="SMART" id="SM00829"/>
    </source>
</evidence>
<accession>A0A166BC79</accession>
<dbReference type="AlphaFoldDB" id="A0A166BC79"/>
<dbReference type="Pfam" id="PF00107">
    <property type="entry name" value="ADH_zinc_N"/>
    <property type="match status" value="1"/>
</dbReference>
<evidence type="ECO:0000256" key="7">
    <source>
        <dbReference type="RuleBase" id="RU361277"/>
    </source>
</evidence>
<dbReference type="GO" id="GO:0005737">
    <property type="term" value="C:cytoplasm"/>
    <property type="evidence" value="ECO:0007669"/>
    <property type="project" value="TreeGrafter"/>
</dbReference>
<keyword evidence="4 7" id="KW-0862">Zinc</keyword>
<gene>
    <name evidence="9" type="ORF">EXIGLDRAFT_831218</name>
</gene>
<dbReference type="STRING" id="1314781.A0A166BC79"/>
<dbReference type="GO" id="GO:0004022">
    <property type="term" value="F:alcohol dehydrogenase (NAD+) activity"/>
    <property type="evidence" value="ECO:0007669"/>
    <property type="project" value="TreeGrafter"/>
</dbReference>
<evidence type="ECO:0000313" key="10">
    <source>
        <dbReference type="Proteomes" id="UP000077266"/>
    </source>
</evidence>
<sequence>MSPLPPTYKAASIPAVNEDFKIVELPMRNPLPDEVLIKVYASGICHTDHAMQNGALCWSFPRVPGHEVVGRVAAVGSNIRQSDPRAKIGALVGVGFIGGYCGFYCDSCREGVLAGCASAGITGGTYDGGHAEYMIAPFSAVLSIPEDALKTHTYAELAPLMCAGATMYEALRATRWDPGEILVIQGIGGLGHLGIQYGNKLGLKVVAVSSGASKEQFAKDLGAHIYIDASATDAVDAIRELGGARLIITTAPKAQAMVSLIPALKKAGTLVQVGADFSPEGNEMRVPNVYIVTNRLSLIGWTCGSSKDTENCMRFSAMTGIKPIVETFSLDQFCEAYDKVMHGNPRLRCVVTFD</sequence>
<dbReference type="FunFam" id="3.40.50.720:FF:000039">
    <property type="entry name" value="Alcohol dehydrogenase AdhP"/>
    <property type="match status" value="1"/>
</dbReference>
<protein>
    <submittedName>
        <fullName evidence="9">GroES-like protein</fullName>
    </submittedName>
</protein>
<dbReference type="OrthoDB" id="1560166at2759"/>
<keyword evidence="3 7" id="KW-0479">Metal-binding</keyword>
<evidence type="ECO:0000256" key="5">
    <source>
        <dbReference type="ARBA" id="ARBA00023002"/>
    </source>
</evidence>
<dbReference type="InterPro" id="IPR013154">
    <property type="entry name" value="ADH-like_N"/>
</dbReference>
<dbReference type="PROSITE" id="PS00059">
    <property type="entry name" value="ADH_ZINC"/>
    <property type="match status" value="1"/>
</dbReference>
<keyword evidence="6" id="KW-0520">NAD</keyword>
<dbReference type="Gene3D" id="3.40.50.720">
    <property type="entry name" value="NAD(P)-binding Rossmann-like Domain"/>
    <property type="match status" value="1"/>
</dbReference>
<comment type="cofactor">
    <cofactor evidence="1 7">
        <name>Zn(2+)</name>
        <dbReference type="ChEBI" id="CHEBI:29105"/>
    </cofactor>
</comment>
<evidence type="ECO:0000256" key="6">
    <source>
        <dbReference type="ARBA" id="ARBA00023027"/>
    </source>
</evidence>
<evidence type="ECO:0000256" key="4">
    <source>
        <dbReference type="ARBA" id="ARBA00022833"/>
    </source>
</evidence>
<proteinExistence type="inferred from homology"/>
<dbReference type="Proteomes" id="UP000077266">
    <property type="component" value="Unassembled WGS sequence"/>
</dbReference>
<dbReference type="Gene3D" id="3.90.180.10">
    <property type="entry name" value="Medium-chain alcohol dehydrogenases, catalytic domain"/>
    <property type="match status" value="1"/>
</dbReference>
<dbReference type="SUPFAM" id="SSF50129">
    <property type="entry name" value="GroES-like"/>
    <property type="match status" value="1"/>
</dbReference>
<keyword evidence="10" id="KW-1185">Reference proteome</keyword>
<dbReference type="InterPro" id="IPR036291">
    <property type="entry name" value="NAD(P)-bd_dom_sf"/>
</dbReference>
<dbReference type="InParanoid" id="A0A166BC79"/>
<evidence type="ECO:0000256" key="3">
    <source>
        <dbReference type="ARBA" id="ARBA00022723"/>
    </source>
</evidence>
<dbReference type="EMBL" id="KV425906">
    <property type="protein sequence ID" value="KZV99849.1"/>
    <property type="molecule type" value="Genomic_DNA"/>
</dbReference>
<feature type="domain" description="Enoyl reductase (ER)" evidence="8">
    <location>
        <begin position="15"/>
        <end position="351"/>
    </location>
</feature>
<evidence type="ECO:0000256" key="1">
    <source>
        <dbReference type="ARBA" id="ARBA00001947"/>
    </source>
</evidence>
<dbReference type="SUPFAM" id="SSF51735">
    <property type="entry name" value="NAD(P)-binding Rossmann-fold domains"/>
    <property type="match status" value="1"/>
</dbReference>
<name>A0A166BC79_EXIGL</name>
<evidence type="ECO:0000256" key="2">
    <source>
        <dbReference type="ARBA" id="ARBA00008072"/>
    </source>
</evidence>
<dbReference type="InterPro" id="IPR011032">
    <property type="entry name" value="GroES-like_sf"/>
</dbReference>
<keyword evidence="5" id="KW-0560">Oxidoreductase</keyword>
<comment type="similarity">
    <text evidence="2 7">Belongs to the zinc-containing alcohol dehydrogenase family.</text>
</comment>
<dbReference type="InterPro" id="IPR020843">
    <property type="entry name" value="ER"/>
</dbReference>
<organism evidence="9 10">
    <name type="scientific">Exidia glandulosa HHB12029</name>
    <dbReference type="NCBI Taxonomy" id="1314781"/>
    <lineage>
        <taxon>Eukaryota</taxon>
        <taxon>Fungi</taxon>
        <taxon>Dikarya</taxon>
        <taxon>Basidiomycota</taxon>
        <taxon>Agaricomycotina</taxon>
        <taxon>Agaricomycetes</taxon>
        <taxon>Auriculariales</taxon>
        <taxon>Exidiaceae</taxon>
        <taxon>Exidia</taxon>
    </lineage>
</organism>
<evidence type="ECO:0000313" key="9">
    <source>
        <dbReference type="EMBL" id="KZV99849.1"/>
    </source>
</evidence>
<reference evidence="9 10" key="1">
    <citation type="journal article" date="2016" name="Mol. Biol. Evol.">
        <title>Comparative Genomics of Early-Diverging Mushroom-Forming Fungi Provides Insights into the Origins of Lignocellulose Decay Capabilities.</title>
        <authorList>
            <person name="Nagy L.G."/>
            <person name="Riley R."/>
            <person name="Tritt A."/>
            <person name="Adam C."/>
            <person name="Daum C."/>
            <person name="Floudas D."/>
            <person name="Sun H."/>
            <person name="Yadav J.S."/>
            <person name="Pangilinan J."/>
            <person name="Larsson K.H."/>
            <person name="Matsuura K."/>
            <person name="Barry K."/>
            <person name="Labutti K."/>
            <person name="Kuo R."/>
            <person name="Ohm R.A."/>
            <person name="Bhattacharya S.S."/>
            <person name="Shirouzu T."/>
            <person name="Yoshinaga Y."/>
            <person name="Martin F.M."/>
            <person name="Grigoriev I.V."/>
            <person name="Hibbett D.S."/>
        </authorList>
    </citation>
    <scope>NUCLEOTIDE SEQUENCE [LARGE SCALE GENOMIC DNA]</scope>
    <source>
        <strain evidence="9 10">HHB12029</strain>
    </source>
</reference>
<dbReference type="InterPro" id="IPR013149">
    <property type="entry name" value="ADH-like_C"/>
</dbReference>
<dbReference type="PANTHER" id="PTHR42940">
    <property type="entry name" value="ALCOHOL DEHYDROGENASE 1-RELATED"/>
    <property type="match status" value="1"/>
</dbReference>
<dbReference type="SMART" id="SM00829">
    <property type="entry name" value="PKS_ER"/>
    <property type="match status" value="1"/>
</dbReference>